<keyword evidence="3" id="KW-1185">Reference proteome</keyword>
<dbReference type="KEGG" id="clv:102084215"/>
<dbReference type="AlphaFoldDB" id="A0A2I0LZA9"/>
<comment type="caution">
    <text evidence="2">The sequence shown here is derived from an EMBL/GenBank/DDBJ whole genome shotgun (WGS) entry which is preliminary data.</text>
</comment>
<organism evidence="2 3">
    <name type="scientific">Columba livia</name>
    <name type="common">Rock dove</name>
    <dbReference type="NCBI Taxonomy" id="8932"/>
    <lineage>
        <taxon>Eukaryota</taxon>
        <taxon>Metazoa</taxon>
        <taxon>Chordata</taxon>
        <taxon>Craniata</taxon>
        <taxon>Vertebrata</taxon>
        <taxon>Euteleostomi</taxon>
        <taxon>Archelosauria</taxon>
        <taxon>Archosauria</taxon>
        <taxon>Dinosauria</taxon>
        <taxon>Saurischia</taxon>
        <taxon>Theropoda</taxon>
        <taxon>Coelurosauria</taxon>
        <taxon>Aves</taxon>
        <taxon>Neognathae</taxon>
        <taxon>Neoaves</taxon>
        <taxon>Columbimorphae</taxon>
        <taxon>Columbiformes</taxon>
        <taxon>Columbidae</taxon>
        <taxon>Columba</taxon>
    </lineage>
</organism>
<accession>A0A2I0LZA9</accession>
<feature type="compositionally biased region" description="Low complexity" evidence="1">
    <location>
        <begin position="63"/>
        <end position="75"/>
    </location>
</feature>
<sequence length="296" mass="32213">MYRDLSPRRKLGPAIFHKTDSQDRLIGELQDRLGIAQQEQEEWQSQDDWLTEGVVITARPQGEEQNGGQQVEKVVFPPESPIPPRRTVSVPASPLLQPSKEAPKPVSANAAPARVSGSAPLLPLPPQPSHVLCTSASSLVSSSSFSLAPQPLFQWETSDDDYHELSVVGSPPSEDPRHSCSPQTWTPGTKTVVSVGCQTEDGTLFPQVQAVFSLMVCGFFSSSIFQSNKCSQLDSSIATMFRYRVVVSGWIGEVTSAVPNPTCACLALHNMCLCNNLTMRAWFLTVTLCSRDAISL</sequence>
<protein>
    <submittedName>
        <fullName evidence="2">Putative LOC102084215</fullName>
    </submittedName>
</protein>
<dbReference type="Proteomes" id="UP000053872">
    <property type="component" value="Unassembled WGS sequence"/>
</dbReference>
<evidence type="ECO:0000313" key="2">
    <source>
        <dbReference type="EMBL" id="PKK22749.1"/>
    </source>
</evidence>
<dbReference type="InParanoid" id="A0A2I0LZA9"/>
<reference evidence="2 3" key="1">
    <citation type="journal article" date="2013" name="Science">
        <title>Genomic diversity and evolution of the head crest in the rock pigeon.</title>
        <authorList>
            <person name="Shapiro M.D."/>
            <person name="Kronenberg Z."/>
            <person name="Li C."/>
            <person name="Domyan E.T."/>
            <person name="Pan H."/>
            <person name="Campbell M."/>
            <person name="Tan H."/>
            <person name="Huff C.D."/>
            <person name="Hu H."/>
            <person name="Vickrey A.I."/>
            <person name="Nielsen S.C."/>
            <person name="Stringham S.A."/>
            <person name="Hu H."/>
            <person name="Willerslev E."/>
            <person name="Gilbert M.T."/>
            <person name="Yandell M."/>
            <person name="Zhang G."/>
            <person name="Wang J."/>
        </authorList>
    </citation>
    <scope>NUCLEOTIDE SEQUENCE [LARGE SCALE GENOMIC DNA]</scope>
    <source>
        <tissue evidence="2">Blood</tissue>
    </source>
</reference>
<dbReference type="STRING" id="8932.A0A2I0LZA9"/>
<evidence type="ECO:0000256" key="1">
    <source>
        <dbReference type="SAM" id="MobiDB-lite"/>
    </source>
</evidence>
<gene>
    <name evidence="2" type="ORF">A306_00008630</name>
</gene>
<proteinExistence type="predicted"/>
<dbReference type="EMBL" id="AKCR02000059">
    <property type="protein sequence ID" value="PKK22749.1"/>
    <property type="molecule type" value="Genomic_DNA"/>
</dbReference>
<evidence type="ECO:0000313" key="3">
    <source>
        <dbReference type="Proteomes" id="UP000053872"/>
    </source>
</evidence>
<name>A0A2I0LZA9_COLLI</name>
<feature type="region of interest" description="Disordered" evidence="1">
    <location>
        <begin position="58"/>
        <end position="112"/>
    </location>
</feature>